<accession>A0A2A9HIL2</accession>
<dbReference type="Proteomes" id="UP000223071">
    <property type="component" value="Unassembled WGS sequence"/>
</dbReference>
<name>A0A2A9HIL2_TEPT2</name>
<reference evidence="2 3" key="1">
    <citation type="submission" date="2017-09" db="EMBL/GenBank/DDBJ databases">
        <title>Sequencing the genomes of two abundant thermophiles in Great Basin hot springs: Thermocrinis jamiesonii and novel Chloroflexi Thermoflexus hugenholtzii.</title>
        <authorList>
            <person name="Hedlund B."/>
        </authorList>
    </citation>
    <scope>NUCLEOTIDE SEQUENCE [LARGE SCALE GENOMIC DNA]</scope>
    <source>
        <strain evidence="2 3">G233</strain>
    </source>
</reference>
<dbReference type="RefSeq" id="WP_098504561.1">
    <property type="nucleotide sequence ID" value="NZ_PDJQ01000001.1"/>
</dbReference>
<evidence type="ECO:0000313" key="2">
    <source>
        <dbReference type="EMBL" id="PFG75233.1"/>
    </source>
</evidence>
<keyword evidence="3" id="KW-1185">Reference proteome</keyword>
<evidence type="ECO:0000256" key="1">
    <source>
        <dbReference type="SAM" id="MobiDB-lite"/>
    </source>
</evidence>
<proteinExistence type="predicted"/>
<dbReference type="AlphaFoldDB" id="A0A2A9HIL2"/>
<comment type="caution">
    <text evidence="2">The sequence shown here is derived from an EMBL/GenBank/DDBJ whole genome shotgun (WGS) entry which is preliminary data.</text>
</comment>
<organism evidence="2 3">
    <name type="scientific">Tepidiforma thermophila (strain KCTC 52669 / CGMCC 1.13589 / G233)</name>
    <dbReference type="NCBI Taxonomy" id="2761530"/>
    <lineage>
        <taxon>Bacteria</taxon>
        <taxon>Bacillati</taxon>
        <taxon>Chloroflexota</taxon>
        <taxon>Tepidiformia</taxon>
        <taxon>Tepidiformales</taxon>
        <taxon>Tepidiformaceae</taxon>
        <taxon>Tepidiforma</taxon>
    </lineage>
</organism>
<feature type="region of interest" description="Disordered" evidence="1">
    <location>
        <begin position="34"/>
        <end position="71"/>
    </location>
</feature>
<protein>
    <submittedName>
        <fullName evidence="2">Uncharacterized protein</fullName>
    </submittedName>
</protein>
<gene>
    <name evidence="2" type="ORF">A9A59_2501</name>
</gene>
<sequence length="273" mass="27832">MTKKRVLGVAGTLAAVLALGVVGFAVGRQLGGDDGSAPAAAAGTPAAPAATATPAPGTATATPTGSAGVDPYTGLPLDPDTSQPLWYVPYQDADRELPRFDGVLAGVRIGPDADHGVDQLPRCSKARWGTLKDAAGTRLDLPLSLPLQGFKGGHLGWVIVCEDDGRPLEVTVDYAFDPDPAGVFRGGGLTVTKSSLEPRNGPPAASLRVPAPRVREMEVAGGPAAVAVPILPDHGVGEAALVTYRDGILTVIRGEVPLETLLAVGDHILRGGR</sequence>
<feature type="compositionally biased region" description="Low complexity" evidence="1">
    <location>
        <begin position="35"/>
        <end position="68"/>
    </location>
</feature>
<dbReference type="EMBL" id="PDJQ01000001">
    <property type="protein sequence ID" value="PFG75233.1"/>
    <property type="molecule type" value="Genomic_DNA"/>
</dbReference>
<evidence type="ECO:0000313" key="3">
    <source>
        <dbReference type="Proteomes" id="UP000223071"/>
    </source>
</evidence>